<reference evidence="2" key="1">
    <citation type="submission" date="2023-04" db="EMBL/GenBank/DDBJ databases">
        <authorList>
            <consortium name="ELIXIR-Norway"/>
        </authorList>
    </citation>
    <scope>NUCLEOTIDE SEQUENCE [LARGE SCALE GENOMIC DNA]</scope>
</reference>
<feature type="region of interest" description="Disordered" evidence="1">
    <location>
        <begin position="89"/>
        <end position="143"/>
    </location>
</feature>
<proteinExistence type="predicted"/>
<protein>
    <submittedName>
        <fullName evidence="2">Uncharacterized protein</fullName>
    </submittedName>
</protein>
<name>A0ABN8Y248_RANTA</name>
<evidence type="ECO:0000256" key="1">
    <source>
        <dbReference type="SAM" id="MobiDB-lite"/>
    </source>
</evidence>
<evidence type="ECO:0000313" key="3">
    <source>
        <dbReference type="Proteomes" id="UP001176941"/>
    </source>
</evidence>
<accession>A0ABN8Y248</accession>
<dbReference type="EMBL" id="OX459948">
    <property type="protein sequence ID" value="CAI9155379.1"/>
    <property type="molecule type" value="Genomic_DNA"/>
</dbReference>
<evidence type="ECO:0000313" key="2">
    <source>
        <dbReference type="EMBL" id="CAI9155379.1"/>
    </source>
</evidence>
<keyword evidence="3" id="KW-1185">Reference proteome</keyword>
<organism evidence="2 3">
    <name type="scientific">Rangifer tarandus platyrhynchus</name>
    <name type="common">Svalbard reindeer</name>
    <dbReference type="NCBI Taxonomy" id="3082113"/>
    <lineage>
        <taxon>Eukaryota</taxon>
        <taxon>Metazoa</taxon>
        <taxon>Chordata</taxon>
        <taxon>Craniata</taxon>
        <taxon>Vertebrata</taxon>
        <taxon>Euteleostomi</taxon>
        <taxon>Mammalia</taxon>
        <taxon>Eutheria</taxon>
        <taxon>Laurasiatheria</taxon>
        <taxon>Artiodactyla</taxon>
        <taxon>Ruminantia</taxon>
        <taxon>Pecora</taxon>
        <taxon>Cervidae</taxon>
        <taxon>Odocoileinae</taxon>
        <taxon>Rangifer</taxon>
    </lineage>
</organism>
<gene>
    <name evidence="2" type="ORF">MRATA1EN1_LOCUS4341</name>
</gene>
<sequence length="143" mass="15649">MVFAEQSFSNGGSWSRSLIIIWELVKNAEFWTFPEAYESESLGVEGSSSQISVLKPDLHLTQSYVRCGQSSRVSGAFLIPTEVPTHKATLSRVRGDGSERTSPGCAESQAQLPLHPFPQHRCGARNEPKPPVPPLLLLKSEAT</sequence>
<dbReference type="Proteomes" id="UP001176941">
    <property type="component" value="Chromosome 12"/>
</dbReference>